<dbReference type="Pfam" id="PF01381">
    <property type="entry name" value="HTH_3"/>
    <property type="match status" value="1"/>
</dbReference>
<dbReference type="OrthoDB" id="194368at2"/>
<dbReference type="EMBL" id="AJDQ01000012">
    <property type="protein sequence ID" value="EOI53432.1"/>
    <property type="molecule type" value="Genomic_DNA"/>
</dbReference>
<gene>
    <name evidence="3" type="ORF">I592_00578</name>
    <name evidence="2" type="ORF">UKC_03384</name>
</gene>
<accession>R2XTX4</accession>
<dbReference type="HOGENOM" id="CLU_066192_1_1_9"/>
<dbReference type="eggNOG" id="COG1974">
    <property type="taxonomic scope" value="Bacteria"/>
</dbReference>
<dbReference type="Pfam" id="PF00717">
    <property type="entry name" value="Peptidase_S24"/>
    <property type="match status" value="1"/>
</dbReference>
<dbReference type="SUPFAM" id="SSF51306">
    <property type="entry name" value="LexA/Signal peptidase"/>
    <property type="match status" value="1"/>
</dbReference>
<dbReference type="PANTHER" id="PTHR33516">
    <property type="entry name" value="LEXA REPRESSOR"/>
    <property type="match status" value="1"/>
</dbReference>
<evidence type="ECO:0000259" key="1">
    <source>
        <dbReference type="PROSITE" id="PS50943"/>
    </source>
</evidence>
<dbReference type="InterPro" id="IPR039418">
    <property type="entry name" value="LexA-like"/>
</dbReference>
<keyword evidence="5" id="KW-1185">Reference proteome</keyword>
<sequence length="212" mass="24228">MRKNSEIADLIEKYRKIRKISQEELGKKLGVNRSTISRYASHEIPFPENKILTAAKALNLDYSFLIGEELMSMTGKTMVRPLVGKIVAGRPLESYEIPEDVEIPMNIGLKHPNSKLLEITGNSMNKLFPDGQYILIDPDEQICNGDVAAVRLNGTEYTVKRFYRLKTGVVLEPDSYDEKEHSIMITNPYELEEVYIEGKVVWDMANPSKRKY</sequence>
<dbReference type="CDD" id="cd00093">
    <property type="entry name" value="HTH_XRE"/>
    <property type="match status" value="1"/>
</dbReference>
<evidence type="ECO:0000313" key="3">
    <source>
        <dbReference type="EMBL" id="EOW81293.1"/>
    </source>
</evidence>
<dbReference type="Gene3D" id="2.10.109.10">
    <property type="entry name" value="Umud Fragment, subunit A"/>
    <property type="match status" value="1"/>
</dbReference>
<dbReference type="Gene3D" id="1.10.260.40">
    <property type="entry name" value="lambda repressor-like DNA-binding domains"/>
    <property type="match status" value="1"/>
</dbReference>
<dbReference type="Proteomes" id="UP000013750">
    <property type="component" value="Unassembled WGS sequence"/>
</dbReference>
<feature type="domain" description="HTH cro/C1-type" evidence="1">
    <location>
        <begin position="11"/>
        <end position="65"/>
    </location>
</feature>
<dbReference type="InterPro" id="IPR010982">
    <property type="entry name" value="Lambda_DNA-bd_dom_sf"/>
</dbReference>
<dbReference type="PATRIC" id="fig|1158614.3.peg.3356"/>
<dbReference type="InterPro" id="IPR001387">
    <property type="entry name" value="Cro/C1-type_HTH"/>
</dbReference>
<dbReference type="AlphaFoldDB" id="R2XTX4"/>
<proteinExistence type="predicted"/>
<dbReference type="CDD" id="cd06529">
    <property type="entry name" value="S24_LexA-like"/>
    <property type="match status" value="1"/>
</dbReference>
<dbReference type="EMBL" id="ASWH01000001">
    <property type="protein sequence ID" value="EOW81293.1"/>
    <property type="molecule type" value="Genomic_DNA"/>
</dbReference>
<evidence type="ECO:0000313" key="4">
    <source>
        <dbReference type="Proteomes" id="UP000013750"/>
    </source>
</evidence>
<dbReference type="SUPFAM" id="SSF47413">
    <property type="entry name" value="lambda repressor-like DNA-binding domains"/>
    <property type="match status" value="1"/>
</dbReference>
<dbReference type="RefSeq" id="WP_010781728.1">
    <property type="nucleotide sequence ID" value="NZ_ASWH01000001.1"/>
</dbReference>
<dbReference type="InterPro" id="IPR036286">
    <property type="entry name" value="LexA/Signal_pep-like_sf"/>
</dbReference>
<dbReference type="InterPro" id="IPR015927">
    <property type="entry name" value="Peptidase_S24_S26A/B/C"/>
</dbReference>
<dbReference type="SMART" id="SM00530">
    <property type="entry name" value="HTH_XRE"/>
    <property type="match status" value="1"/>
</dbReference>
<reference evidence="2 4" key="1">
    <citation type="submission" date="2013-02" db="EMBL/GenBank/DDBJ databases">
        <title>The Genome Sequence of Enterococcus gilvus ATCC BAA-350.</title>
        <authorList>
            <consortium name="The Broad Institute Genome Sequencing Platform"/>
            <consortium name="The Broad Institute Genome Sequencing Center for Infectious Disease"/>
            <person name="Earl A.M."/>
            <person name="Gilmore M.S."/>
            <person name="Lebreton F."/>
            <person name="Walker B."/>
            <person name="Young S.K."/>
            <person name="Zeng Q."/>
            <person name="Gargeya S."/>
            <person name="Fitzgerald M."/>
            <person name="Haas B."/>
            <person name="Abouelleil A."/>
            <person name="Alvarado L."/>
            <person name="Arachchi H.M."/>
            <person name="Berlin A.M."/>
            <person name="Chapman S.B."/>
            <person name="Dewar J."/>
            <person name="Goldberg J."/>
            <person name="Griggs A."/>
            <person name="Gujja S."/>
            <person name="Hansen M."/>
            <person name="Howarth C."/>
            <person name="Imamovic A."/>
            <person name="Larimer J."/>
            <person name="McCowan C."/>
            <person name="Murphy C."/>
            <person name="Neiman D."/>
            <person name="Pearson M."/>
            <person name="Priest M."/>
            <person name="Roberts A."/>
            <person name="Saif S."/>
            <person name="Shea T."/>
            <person name="Sisk P."/>
            <person name="Sykes S."/>
            <person name="Wortman J."/>
            <person name="Nusbaum C."/>
            <person name="Birren B."/>
        </authorList>
    </citation>
    <scope>NUCLEOTIDE SEQUENCE [LARGE SCALE GENOMIC DNA]</scope>
    <source>
        <strain evidence="2 4">ATCC BAA-350</strain>
    </source>
</reference>
<dbReference type="InterPro" id="IPR050077">
    <property type="entry name" value="LexA_repressor"/>
</dbReference>
<reference evidence="3 5" key="2">
    <citation type="submission" date="2013-03" db="EMBL/GenBank/DDBJ databases">
        <title>The Genome Sequence of Enterococcus gilvus ATCC BAA-350 (PacBio/Illumina hybrid assembly).</title>
        <authorList>
            <consortium name="The Broad Institute Genomics Platform"/>
            <consortium name="The Broad Institute Genome Sequencing Center for Infectious Disease"/>
            <person name="Earl A."/>
            <person name="Russ C."/>
            <person name="Gilmore M."/>
            <person name="Surin D."/>
            <person name="Walker B."/>
            <person name="Young S."/>
            <person name="Zeng Q."/>
            <person name="Gargeya S."/>
            <person name="Fitzgerald M."/>
            <person name="Haas B."/>
            <person name="Abouelleil A."/>
            <person name="Allen A.W."/>
            <person name="Alvarado L."/>
            <person name="Arachchi H.M."/>
            <person name="Berlin A.M."/>
            <person name="Chapman S.B."/>
            <person name="Gainer-Dewar J."/>
            <person name="Goldberg J."/>
            <person name="Griggs A."/>
            <person name="Gujja S."/>
            <person name="Hansen M."/>
            <person name="Howarth C."/>
            <person name="Imamovic A."/>
            <person name="Ireland A."/>
            <person name="Larimer J."/>
            <person name="McCowan C."/>
            <person name="Murphy C."/>
            <person name="Pearson M."/>
            <person name="Poon T.W."/>
            <person name="Priest M."/>
            <person name="Roberts A."/>
            <person name="Saif S."/>
            <person name="Shea T."/>
            <person name="Sisk P."/>
            <person name="Sykes S."/>
            <person name="Wortman J."/>
            <person name="Nusbaum C."/>
            <person name="Birren B."/>
        </authorList>
    </citation>
    <scope>NUCLEOTIDE SEQUENCE [LARGE SCALE GENOMIC DNA]</scope>
    <source>
        <strain evidence="3 5">ATCC BAA-350</strain>
    </source>
</reference>
<dbReference type="GO" id="GO:0003677">
    <property type="term" value="F:DNA binding"/>
    <property type="evidence" value="ECO:0007669"/>
    <property type="project" value="InterPro"/>
</dbReference>
<evidence type="ECO:0000313" key="5">
    <source>
        <dbReference type="Proteomes" id="UP000014160"/>
    </source>
</evidence>
<protein>
    <recommendedName>
        <fullName evidence="1">HTH cro/C1-type domain-containing protein</fullName>
    </recommendedName>
</protein>
<dbReference type="Proteomes" id="UP000014160">
    <property type="component" value="Unassembled WGS sequence"/>
</dbReference>
<dbReference type="PROSITE" id="PS50943">
    <property type="entry name" value="HTH_CROC1"/>
    <property type="match status" value="1"/>
</dbReference>
<comment type="caution">
    <text evidence="2">The sequence shown here is derived from an EMBL/GenBank/DDBJ whole genome shotgun (WGS) entry which is preliminary data.</text>
</comment>
<dbReference type="PANTHER" id="PTHR33516:SF2">
    <property type="entry name" value="LEXA REPRESSOR-RELATED"/>
    <property type="match status" value="1"/>
</dbReference>
<name>R2XTX4_9ENTE</name>
<organism evidence="2 4">
    <name type="scientific">Enterococcus gilvus ATCC BAA-350</name>
    <dbReference type="NCBI Taxonomy" id="1158614"/>
    <lineage>
        <taxon>Bacteria</taxon>
        <taxon>Bacillati</taxon>
        <taxon>Bacillota</taxon>
        <taxon>Bacilli</taxon>
        <taxon>Lactobacillales</taxon>
        <taxon>Enterococcaceae</taxon>
        <taxon>Enterococcus</taxon>
    </lineage>
</organism>
<evidence type="ECO:0000313" key="2">
    <source>
        <dbReference type="EMBL" id="EOI53432.1"/>
    </source>
</evidence>